<evidence type="ECO:0000256" key="2">
    <source>
        <dbReference type="SAM" id="Phobius"/>
    </source>
</evidence>
<keyword evidence="2" id="KW-0472">Membrane</keyword>
<evidence type="ECO:0000313" key="3">
    <source>
        <dbReference type="EMBL" id="TEB37435.1"/>
    </source>
</evidence>
<feature type="transmembrane region" description="Helical" evidence="2">
    <location>
        <begin position="192"/>
        <end position="211"/>
    </location>
</feature>
<keyword evidence="2" id="KW-1133">Transmembrane helix</keyword>
<sequence>MPSRSHLFTVTTHLPHCCPHPLLFTVMSECKPPRILLSSHPTDSDSEDTDWNKMPGSEKQKSLQNIYGQFCNIIMMATFTGSIQIAVLAFMNEITSTSPWHDLPVQSWTNNWHHHYSVESFGMMIGFIAVGLSVGCAAVAAVNAAIICYLLVCLPPKKPAMEGQALISMLALFLAFSLSSLSAILVSTKFDLPFTIGLSILFAAVGVLALFQVQLQAQVLTKWKRDVARRPLNTVAFLVASAVLMIDGVRLYSAVWITLLLWSGTTGYFIMAAVCEKEQGGCSPLYTSGFPNRYPHTSGRWVGRIFSHAGDLVSQGRSQN</sequence>
<keyword evidence="2" id="KW-0812">Transmembrane</keyword>
<dbReference type="EMBL" id="QPFP01000004">
    <property type="protein sequence ID" value="TEB37435.1"/>
    <property type="molecule type" value="Genomic_DNA"/>
</dbReference>
<feature type="transmembrane region" description="Helical" evidence="2">
    <location>
        <begin position="232"/>
        <end position="249"/>
    </location>
</feature>
<reference evidence="3 4" key="1">
    <citation type="journal article" date="2019" name="Nat. Ecol. Evol.">
        <title>Megaphylogeny resolves global patterns of mushroom evolution.</title>
        <authorList>
            <person name="Varga T."/>
            <person name="Krizsan K."/>
            <person name="Foldi C."/>
            <person name="Dima B."/>
            <person name="Sanchez-Garcia M."/>
            <person name="Sanchez-Ramirez S."/>
            <person name="Szollosi G.J."/>
            <person name="Szarkandi J.G."/>
            <person name="Papp V."/>
            <person name="Albert L."/>
            <person name="Andreopoulos W."/>
            <person name="Angelini C."/>
            <person name="Antonin V."/>
            <person name="Barry K.W."/>
            <person name="Bougher N.L."/>
            <person name="Buchanan P."/>
            <person name="Buyck B."/>
            <person name="Bense V."/>
            <person name="Catcheside P."/>
            <person name="Chovatia M."/>
            <person name="Cooper J."/>
            <person name="Damon W."/>
            <person name="Desjardin D."/>
            <person name="Finy P."/>
            <person name="Geml J."/>
            <person name="Haridas S."/>
            <person name="Hughes K."/>
            <person name="Justo A."/>
            <person name="Karasinski D."/>
            <person name="Kautmanova I."/>
            <person name="Kiss B."/>
            <person name="Kocsube S."/>
            <person name="Kotiranta H."/>
            <person name="LaButti K.M."/>
            <person name="Lechner B.E."/>
            <person name="Liimatainen K."/>
            <person name="Lipzen A."/>
            <person name="Lukacs Z."/>
            <person name="Mihaltcheva S."/>
            <person name="Morgado L.N."/>
            <person name="Niskanen T."/>
            <person name="Noordeloos M.E."/>
            <person name="Ohm R.A."/>
            <person name="Ortiz-Santana B."/>
            <person name="Ovrebo C."/>
            <person name="Racz N."/>
            <person name="Riley R."/>
            <person name="Savchenko A."/>
            <person name="Shiryaev A."/>
            <person name="Soop K."/>
            <person name="Spirin V."/>
            <person name="Szebenyi C."/>
            <person name="Tomsovsky M."/>
            <person name="Tulloss R.E."/>
            <person name="Uehling J."/>
            <person name="Grigoriev I.V."/>
            <person name="Vagvolgyi C."/>
            <person name="Papp T."/>
            <person name="Martin F.M."/>
            <person name="Miettinen O."/>
            <person name="Hibbett D.S."/>
            <person name="Nagy L.G."/>
        </authorList>
    </citation>
    <scope>NUCLEOTIDE SEQUENCE [LARGE SCALE GENOMIC DNA]</scope>
    <source>
        <strain evidence="3 4">FP101781</strain>
    </source>
</reference>
<comment type="caution">
    <text evidence="3">The sequence shown here is derived from an EMBL/GenBank/DDBJ whole genome shotgun (WGS) entry which is preliminary data.</text>
</comment>
<evidence type="ECO:0000256" key="1">
    <source>
        <dbReference type="SAM" id="MobiDB-lite"/>
    </source>
</evidence>
<keyword evidence="4" id="KW-1185">Reference proteome</keyword>
<feature type="region of interest" description="Disordered" evidence="1">
    <location>
        <begin position="37"/>
        <end position="57"/>
    </location>
</feature>
<dbReference type="Proteomes" id="UP000298030">
    <property type="component" value="Unassembled WGS sequence"/>
</dbReference>
<feature type="transmembrane region" description="Helical" evidence="2">
    <location>
        <begin position="166"/>
        <end position="186"/>
    </location>
</feature>
<protein>
    <submittedName>
        <fullName evidence="3">Uncharacterized protein</fullName>
    </submittedName>
</protein>
<organism evidence="3 4">
    <name type="scientific">Coprinellus micaceus</name>
    <name type="common">Glistening ink-cap mushroom</name>
    <name type="synonym">Coprinus micaceus</name>
    <dbReference type="NCBI Taxonomy" id="71717"/>
    <lineage>
        <taxon>Eukaryota</taxon>
        <taxon>Fungi</taxon>
        <taxon>Dikarya</taxon>
        <taxon>Basidiomycota</taxon>
        <taxon>Agaricomycotina</taxon>
        <taxon>Agaricomycetes</taxon>
        <taxon>Agaricomycetidae</taxon>
        <taxon>Agaricales</taxon>
        <taxon>Agaricineae</taxon>
        <taxon>Psathyrellaceae</taxon>
        <taxon>Coprinellus</taxon>
    </lineage>
</organism>
<feature type="transmembrane region" description="Helical" evidence="2">
    <location>
        <begin position="255"/>
        <end position="275"/>
    </location>
</feature>
<evidence type="ECO:0000313" key="4">
    <source>
        <dbReference type="Proteomes" id="UP000298030"/>
    </source>
</evidence>
<name>A0A4Y7TTC4_COPMI</name>
<dbReference type="AlphaFoldDB" id="A0A4Y7TTC4"/>
<accession>A0A4Y7TTC4</accession>
<feature type="transmembrane region" description="Helical" evidence="2">
    <location>
        <begin position="121"/>
        <end position="154"/>
    </location>
</feature>
<gene>
    <name evidence="3" type="ORF">FA13DRAFT_906586</name>
</gene>
<feature type="transmembrane region" description="Helical" evidence="2">
    <location>
        <begin position="70"/>
        <end position="91"/>
    </location>
</feature>
<proteinExistence type="predicted"/>